<evidence type="ECO:0000313" key="26">
    <source>
        <dbReference type="Proteomes" id="UP000250831"/>
    </source>
</evidence>
<dbReference type="Pfam" id="PF01148">
    <property type="entry name" value="CTP_transf_1"/>
    <property type="match status" value="1"/>
</dbReference>
<dbReference type="OrthoDB" id="9799199at2"/>
<evidence type="ECO:0000256" key="17">
    <source>
        <dbReference type="ARBA" id="ARBA00023264"/>
    </source>
</evidence>
<keyword evidence="12 25" id="KW-0548">Nucleotidyltransferase</keyword>
<dbReference type="RefSeq" id="WP_108632029.1">
    <property type="nucleotide sequence ID" value="NZ_QCXX01000001.1"/>
</dbReference>
<feature type="transmembrane region" description="Helical" evidence="24">
    <location>
        <begin position="86"/>
        <end position="109"/>
    </location>
</feature>
<evidence type="ECO:0000256" key="3">
    <source>
        <dbReference type="ARBA" id="ARBA00005119"/>
    </source>
</evidence>
<comment type="caution">
    <text evidence="25">The sequence shown here is derived from an EMBL/GenBank/DDBJ whole genome shotgun (WGS) entry which is preliminary data.</text>
</comment>
<gene>
    <name evidence="25" type="ORF">DCO56_01680</name>
</gene>
<keyword evidence="14" id="KW-0443">Lipid metabolism</keyword>
<accession>A0A363NYD0</accession>
<keyword evidence="10 25" id="KW-0808">Transferase</keyword>
<evidence type="ECO:0000256" key="8">
    <source>
        <dbReference type="ARBA" id="ARBA00022475"/>
    </source>
</evidence>
<dbReference type="Proteomes" id="UP000250831">
    <property type="component" value="Unassembled WGS sequence"/>
</dbReference>
<feature type="transmembrane region" description="Helical" evidence="24">
    <location>
        <begin position="36"/>
        <end position="52"/>
    </location>
</feature>
<proteinExistence type="inferred from homology"/>
<keyword evidence="15 24" id="KW-0472">Membrane</keyword>
<feature type="transmembrane region" description="Helical" evidence="24">
    <location>
        <begin position="147"/>
        <end position="170"/>
    </location>
</feature>
<sequence>MYLFIANILLLFFGIGALVTLYLNKDSQADRAKARWLKLGVYFLVLSLVFSSIYFEQIKLLAICIGIVGIYEIFKAQSFSKRPVFFFYFILFIYLIILLAFVKFCYQIPTERICFVYFIVVTFDGFSQLSGQLLGKRKLIPKISPNKTFEGLIGGLILAVSASLFLFHYIPFSIGLTVWTAALICIFALIGDLLASWYKRRCQIKDYSRLIPGHGGILDRFDSFMFSGAMYWLVYL</sequence>
<dbReference type="PANTHER" id="PTHR46382:SF1">
    <property type="entry name" value="PHOSPHATIDATE CYTIDYLYLTRANSFERASE"/>
    <property type="match status" value="1"/>
</dbReference>
<comment type="pathway">
    <text evidence="3">Phospholipid metabolism; CDP-diacylglycerol biosynthesis; CDP-diacylglycerol from sn-glycerol 3-phosphate: step 3/3.</text>
</comment>
<keyword evidence="16" id="KW-0594">Phospholipid biosynthesis</keyword>
<evidence type="ECO:0000256" key="4">
    <source>
        <dbReference type="ARBA" id="ARBA00005189"/>
    </source>
</evidence>
<organism evidence="25 26">
    <name type="scientific">Sphingobacterium athyrii</name>
    <dbReference type="NCBI Taxonomy" id="2152717"/>
    <lineage>
        <taxon>Bacteria</taxon>
        <taxon>Pseudomonadati</taxon>
        <taxon>Bacteroidota</taxon>
        <taxon>Sphingobacteriia</taxon>
        <taxon>Sphingobacteriales</taxon>
        <taxon>Sphingobacteriaceae</taxon>
        <taxon>Sphingobacterium</taxon>
    </lineage>
</organism>
<evidence type="ECO:0000256" key="22">
    <source>
        <dbReference type="ARBA" id="ARBA00032743"/>
    </source>
</evidence>
<keyword evidence="26" id="KW-1185">Reference proteome</keyword>
<evidence type="ECO:0000256" key="18">
    <source>
        <dbReference type="ARBA" id="ARBA00029893"/>
    </source>
</evidence>
<feature type="transmembrane region" description="Helical" evidence="24">
    <location>
        <begin position="176"/>
        <end position="197"/>
    </location>
</feature>
<evidence type="ECO:0000256" key="14">
    <source>
        <dbReference type="ARBA" id="ARBA00023098"/>
    </source>
</evidence>
<evidence type="ECO:0000256" key="9">
    <source>
        <dbReference type="ARBA" id="ARBA00022516"/>
    </source>
</evidence>
<evidence type="ECO:0000256" key="19">
    <source>
        <dbReference type="ARBA" id="ARBA00031825"/>
    </source>
</evidence>
<evidence type="ECO:0000256" key="13">
    <source>
        <dbReference type="ARBA" id="ARBA00022989"/>
    </source>
</evidence>
<evidence type="ECO:0000256" key="1">
    <source>
        <dbReference type="ARBA" id="ARBA00001698"/>
    </source>
</evidence>
<evidence type="ECO:0000256" key="20">
    <source>
        <dbReference type="ARBA" id="ARBA00032253"/>
    </source>
</evidence>
<keyword evidence="17" id="KW-1208">Phospholipid metabolism</keyword>
<keyword evidence="9" id="KW-0444">Lipid biosynthesis</keyword>
<protein>
    <recommendedName>
        <fullName evidence="7">Phosphatidate cytidylyltransferase</fullName>
        <ecNumber evidence="6">2.7.7.41</ecNumber>
    </recommendedName>
    <alternativeName>
        <fullName evidence="20">CDP-DAG synthase</fullName>
    </alternativeName>
    <alternativeName>
        <fullName evidence="22">CDP-DG synthase</fullName>
    </alternativeName>
    <alternativeName>
        <fullName evidence="18">CDP-diacylglycerol synthase</fullName>
    </alternativeName>
    <alternativeName>
        <fullName evidence="21">CDP-diglyceride pyrophosphorylase</fullName>
    </alternativeName>
    <alternativeName>
        <fullName evidence="23">CDP-diglyceride synthase</fullName>
    </alternativeName>
    <alternativeName>
        <fullName evidence="19">CTP:phosphatidate cytidylyltransferase</fullName>
    </alternativeName>
</protein>
<keyword evidence="8" id="KW-1003">Cell membrane</keyword>
<evidence type="ECO:0000256" key="12">
    <source>
        <dbReference type="ARBA" id="ARBA00022695"/>
    </source>
</evidence>
<evidence type="ECO:0000256" key="24">
    <source>
        <dbReference type="SAM" id="Phobius"/>
    </source>
</evidence>
<comment type="pathway">
    <text evidence="4">Lipid metabolism.</text>
</comment>
<evidence type="ECO:0000256" key="5">
    <source>
        <dbReference type="ARBA" id="ARBA00010185"/>
    </source>
</evidence>
<comment type="subcellular location">
    <subcellularLocation>
        <location evidence="2">Cell membrane</location>
        <topology evidence="2">Multi-pass membrane protein</topology>
    </subcellularLocation>
</comment>
<evidence type="ECO:0000256" key="6">
    <source>
        <dbReference type="ARBA" id="ARBA00012487"/>
    </source>
</evidence>
<comment type="similarity">
    <text evidence="5">Belongs to the CDS family.</text>
</comment>
<dbReference type="EC" id="2.7.7.41" evidence="6"/>
<dbReference type="AlphaFoldDB" id="A0A363NYD0"/>
<dbReference type="GO" id="GO:0016024">
    <property type="term" value="P:CDP-diacylglycerol biosynthetic process"/>
    <property type="evidence" value="ECO:0007669"/>
    <property type="project" value="TreeGrafter"/>
</dbReference>
<comment type="catalytic activity">
    <reaction evidence="1">
        <text>a 1,2-diacyl-sn-glycero-3-phosphate + CTP + H(+) = a CDP-1,2-diacyl-sn-glycerol + diphosphate</text>
        <dbReference type="Rhea" id="RHEA:16229"/>
        <dbReference type="ChEBI" id="CHEBI:15378"/>
        <dbReference type="ChEBI" id="CHEBI:33019"/>
        <dbReference type="ChEBI" id="CHEBI:37563"/>
        <dbReference type="ChEBI" id="CHEBI:58332"/>
        <dbReference type="ChEBI" id="CHEBI:58608"/>
        <dbReference type="EC" id="2.7.7.41"/>
    </reaction>
</comment>
<dbReference type="GO" id="GO:0004605">
    <property type="term" value="F:phosphatidate cytidylyltransferase activity"/>
    <property type="evidence" value="ECO:0007669"/>
    <property type="project" value="UniProtKB-EC"/>
</dbReference>
<keyword evidence="11 24" id="KW-0812">Transmembrane</keyword>
<evidence type="ECO:0000256" key="23">
    <source>
        <dbReference type="ARBA" id="ARBA00033406"/>
    </source>
</evidence>
<feature type="transmembrane region" description="Helical" evidence="24">
    <location>
        <begin position="6"/>
        <end position="24"/>
    </location>
</feature>
<evidence type="ECO:0000256" key="16">
    <source>
        <dbReference type="ARBA" id="ARBA00023209"/>
    </source>
</evidence>
<evidence type="ECO:0000256" key="7">
    <source>
        <dbReference type="ARBA" id="ARBA00019373"/>
    </source>
</evidence>
<dbReference type="GO" id="GO:0005886">
    <property type="term" value="C:plasma membrane"/>
    <property type="evidence" value="ECO:0007669"/>
    <property type="project" value="UniProtKB-SubCell"/>
</dbReference>
<evidence type="ECO:0000256" key="15">
    <source>
        <dbReference type="ARBA" id="ARBA00023136"/>
    </source>
</evidence>
<evidence type="ECO:0000256" key="11">
    <source>
        <dbReference type="ARBA" id="ARBA00022692"/>
    </source>
</evidence>
<evidence type="ECO:0000256" key="21">
    <source>
        <dbReference type="ARBA" id="ARBA00032396"/>
    </source>
</evidence>
<evidence type="ECO:0000313" key="25">
    <source>
        <dbReference type="EMBL" id="PUV25718.1"/>
    </source>
</evidence>
<evidence type="ECO:0000256" key="2">
    <source>
        <dbReference type="ARBA" id="ARBA00004651"/>
    </source>
</evidence>
<dbReference type="EMBL" id="QCXX01000001">
    <property type="protein sequence ID" value="PUV25718.1"/>
    <property type="molecule type" value="Genomic_DNA"/>
</dbReference>
<keyword evidence="13 24" id="KW-1133">Transmembrane helix</keyword>
<reference evidence="25 26" key="1">
    <citation type="submission" date="2018-04" db="EMBL/GenBank/DDBJ databases">
        <title>Sphingobacterium sp. M46 Genome.</title>
        <authorList>
            <person name="Cheng J."/>
            <person name="Li Y."/>
        </authorList>
    </citation>
    <scope>NUCLEOTIDE SEQUENCE [LARGE SCALE GENOMIC DNA]</scope>
    <source>
        <strain evidence="25 26">M46</strain>
    </source>
</reference>
<evidence type="ECO:0000256" key="10">
    <source>
        <dbReference type="ARBA" id="ARBA00022679"/>
    </source>
</evidence>
<name>A0A363NYD0_9SPHI</name>
<dbReference type="PANTHER" id="PTHR46382">
    <property type="entry name" value="PHOSPHATIDATE CYTIDYLYLTRANSFERASE"/>
    <property type="match status" value="1"/>
</dbReference>